<keyword evidence="7" id="KW-0997">Cell inner membrane</keyword>
<keyword evidence="8 12" id="KW-0812">Transmembrane</keyword>
<evidence type="ECO:0000313" key="14">
    <source>
        <dbReference type="Proteomes" id="UP000265816"/>
    </source>
</evidence>
<keyword evidence="5" id="KW-0813">Transport</keyword>
<evidence type="ECO:0000256" key="6">
    <source>
        <dbReference type="ARBA" id="ARBA00022475"/>
    </source>
</evidence>
<dbReference type="PIRSF" id="PIRSF002764">
    <property type="entry name" value="CcmB"/>
    <property type="match status" value="1"/>
</dbReference>
<feature type="transmembrane region" description="Helical" evidence="12">
    <location>
        <begin position="50"/>
        <end position="71"/>
    </location>
</feature>
<keyword evidence="9" id="KW-0201">Cytochrome c-type biogenesis</keyword>
<keyword evidence="11 12" id="KW-0472">Membrane</keyword>
<dbReference type="EMBL" id="QWVT01000024">
    <property type="protein sequence ID" value="RID83896.1"/>
    <property type="molecule type" value="Genomic_DNA"/>
</dbReference>
<sequence>MSGFFKNAFLIAKKDLYSELRTRQVLGTMIIFSGLVILVFSFAFDPAQNTTKAVIPGVIWVIIVFSGILGLNRSFISEQRNDTMQALLISPMDPSSIYFGKLLANFTMILIVELVSVPFLFLLFDFHSIGSVGYFLLVLFLGSFGFISIGTFLAALAANSKSSEMLLPLLLFPVTSPILIGAVQATKIILSNIEKLPDAVAWMQLIGAYDVIFFVLCLILVEYVMEV</sequence>
<keyword evidence="6" id="KW-1003">Cell membrane</keyword>
<accession>A0A398B862</accession>
<organism evidence="13 14">
    <name type="scientific">Mesobacillus zeae</name>
    <dbReference type="NCBI Taxonomy" id="1917180"/>
    <lineage>
        <taxon>Bacteria</taxon>
        <taxon>Bacillati</taxon>
        <taxon>Bacillota</taxon>
        <taxon>Bacilli</taxon>
        <taxon>Bacillales</taxon>
        <taxon>Bacillaceae</taxon>
        <taxon>Mesobacillus</taxon>
    </lineage>
</organism>
<comment type="subcellular location">
    <subcellularLocation>
        <location evidence="2">Cell inner membrane</location>
        <topology evidence="2">Multi-pass membrane protein</topology>
    </subcellularLocation>
</comment>
<reference evidence="13 14" key="1">
    <citation type="submission" date="2018-08" db="EMBL/GenBank/DDBJ databases">
        <title>Bacillus jemisoniae sp. nov., Bacillus chryseoplanitiae sp. nov., Bacillus resnikiae sp. nov., and Bacillus frankliniae sp. nov., isolated from Viking spacecraft and associated surfaces.</title>
        <authorList>
            <person name="Seuylemezian A."/>
            <person name="Vaishampayan P."/>
        </authorList>
    </citation>
    <scope>NUCLEOTIDE SEQUENCE [LARGE SCALE GENOMIC DNA]</scope>
    <source>
        <strain evidence="13 14">JJ-247</strain>
    </source>
</reference>
<comment type="similarity">
    <text evidence="3">Belongs to the CcmB/CycW/HelB family.</text>
</comment>
<dbReference type="RefSeq" id="WP_119113671.1">
    <property type="nucleotide sequence ID" value="NZ_CBCSEO010000005.1"/>
</dbReference>
<dbReference type="InterPro" id="IPR003544">
    <property type="entry name" value="Cyt_c_biogenesis_CcmB"/>
</dbReference>
<evidence type="ECO:0000256" key="4">
    <source>
        <dbReference type="ARBA" id="ARBA00016452"/>
    </source>
</evidence>
<name>A0A398B862_9BACI</name>
<evidence type="ECO:0000256" key="9">
    <source>
        <dbReference type="ARBA" id="ARBA00022748"/>
    </source>
</evidence>
<feature type="transmembrane region" description="Helical" evidence="12">
    <location>
        <begin position="202"/>
        <end position="225"/>
    </location>
</feature>
<evidence type="ECO:0000313" key="13">
    <source>
        <dbReference type="EMBL" id="RID83896.1"/>
    </source>
</evidence>
<feature type="transmembrane region" description="Helical" evidence="12">
    <location>
        <begin position="25"/>
        <end position="44"/>
    </location>
</feature>
<evidence type="ECO:0000256" key="1">
    <source>
        <dbReference type="ARBA" id="ARBA00002442"/>
    </source>
</evidence>
<keyword evidence="14" id="KW-1185">Reference proteome</keyword>
<evidence type="ECO:0000256" key="8">
    <source>
        <dbReference type="ARBA" id="ARBA00022692"/>
    </source>
</evidence>
<dbReference type="GO" id="GO:1903607">
    <property type="term" value="P:cytochrome c biosynthetic process"/>
    <property type="evidence" value="ECO:0007669"/>
    <property type="project" value="TreeGrafter"/>
</dbReference>
<dbReference type="GO" id="GO:0005886">
    <property type="term" value="C:plasma membrane"/>
    <property type="evidence" value="ECO:0007669"/>
    <property type="project" value="UniProtKB-SubCell"/>
</dbReference>
<dbReference type="OrthoDB" id="9812809at2"/>
<dbReference type="Proteomes" id="UP000265816">
    <property type="component" value="Unassembled WGS sequence"/>
</dbReference>
<dbReference type="AlphaFoldDB" id="A0A398B862"/>
<dbReference type="PANTHER" id="PTHR30070:SF1">
    <property type="entry name" value="CYTOCHROME C BIOGENESIS B-RELATED"/>
    <property type="match status" value="1"/>
</dbReference>
<dbReference type="PANTHER" id="PTHR30070">
    <property type="entry name" value="HEME EXPORTER PROTEIN B"/>
    <property type="match status" value="1"/>
</dbReference>
<evidence type="ECO:0000256" key="5">
    <source>
        <dbReference type="ARBA" id="ARBA00022448"/>
    </source>
</evidence>
<feature type="transmembrane region" description="Helical" evidence="12">
    <location>
        <begin position="134"/>
        <end position="157"/>
    </location>
</feature>
<evidence type="ECO:0000256" key="10">
    <source>
        <dbReference type="ARBA" id="ARBA00022989"/>
    </source>
</evidence>
<dbReference type="GO" id="GO:0017004">
    <property type="term" value="P:cytochrome complex assembly"/>
    <property type="evidence" value="ECO:0007669"/>
    <property type="project" value="UniProtKB-KW"/>
</dbReference>
<dbReference type="Pfam" id="PF03379">
    <property type="entry name" value="CcmB"/>
    <property type="match status" value="1"/>
</dbReference>
<keyword evidence="10 12" id="KW-1133">Transmembrane helix</keyword>
<gene>
    <name evidence="13" type="ORF">D1970_14960</name>
</gene>
<dbReference type="InterPro" id="IPR026031">
    <property type="entry name" value="Cyt_c_CcmB_bac"/>
</dbReference>
<evidence type="ECO:0000256" key="7">
    <source>
        <dbReference type="ARBA" id="ARBA00022519"/>
    </source>
</evidence>
<evidence type="ECO:0000256" key="3">
    <source>
        <dbReference type="ARBA" id="ARBA00010544"/>
    </source>
</evidence>
<evidence type="ECO:0000256" key="11">
    <source>
        <dbReference type="ARBA" id="ARBA00023136"/>
    </source>
</evidence>
<feature type="transmembrane region" description="Helical" evidence="12">
    <location>
        <begin position="102"/>
        <end position="122"/>
    </location>
</feature>
<comment type="function">
    <text evidence="1">Required for the export of heme to the periplasm for the biogenesis of c-type cytochromes.</text>
</comment>
<dbReference type="PRINTS" id="PR01414">
    <property type="entry name" value="CCMBBIOGNSIS"/>
</dbReference>
<comment type="caution">
    <text evidence="13">The sequence shown here is derived from an EMBL/GenBank/DDBJ whole genome shotgun (WGS) entry which is preliminary data.</text>
</comment>
<proteinExistence type="inferred from homology"/>
<evidence type="ECO:0000256" key="2">
    <source>
        <dbReference type="ARBA" id="ARBA00004429"/>
    </source>
</evidence>
<evidence type="ECO:0000256" key="12">
    <source>
        <dbReference type="SAM" id="Phobius"/>
    </source>
</evidence>
<feature type="transmembrane region" description="Helical" evidence="12">
    <location>
        <begin position="169"/>
        <end position="190"/>
    </location>
</feature>
<protein>
    <recommendedName>
        <fullName evidence="4">Heme exporter protein B</fullName>
    </recommendedName>
</protein>
<dbReference type="GO" id="GO:0015232">
    <property type="term" value="F:heme transmembrane transporter activity"/>
    <property type="evidence" value="ECO:0007669"/>
    <property type="project" value="InterPro"/>
</dbReference>